<dbReference type="EMBL" id="ML977159">
    <property type="protein sequence ID" value="KAF1985902.1"/>
    <property type="molecule type" value="Genomic_DNA"/>
</dbReference>
<feature type="compositionally biased region" description="Polar residues" evidence="1">
    <location>
        <begin position="520"/>
        <end position="537"/>
    </location>
</feature>
<dbReference type="PANTHER" id="PTHR42107:SF1">
    <property type="entry name" value="WHIM1 DOMAIN-CONTAINING PROTEIN"/>
    <property type="match status" value="1"/>
</dbReference>
<name>A0A6G1GYL9_9PEZI</name>
<keyword evidence="3" id="KW-1185">Reference proteome</keyword>
<evidence type="ECO:0000313" key="3">
    <source>
        <dbReference type="Proteomes" id="UP000800041"/>
    </source>
</evidence>
<evidence type="ECO:0008006" key="4">
    <source>
        <dbReference type="Google" id="ProtNLM"/>
    </source>
</evidence>
<feature type="compositionally biased region" description="Low complexity" evidence="1">
    <location>
        <begin position="1"/>
        <end position="14"/>
    </location>
</feature>
<accession>A0A6G1GYL9</accession>
<feature type="compositionally biased region" description="Polar residues" evidence="1">
    <location>
        <begin position="560"/>
        <end position="576"/>
    </location>
</feature>
<feature type="compositionally biased region" description="Acidic residues" evidence="1">
    <location>
        <begin position="457"/>
        <end position="486"/>
    </location>
</feature>
<proteinExistence type="predicted"/>
<dbReference type="AlphaFoldDB" id="A0A6G1GYL9"/>
<reference evidence="2" key="1">
    <citation type="journal article" date="2020" name="Stud. Mycol.">
        <title>101 Dothideomycetes genomes: a test case for predicting lifestyles and emergence of pathogens.</title>
        <authorList>
            <person name="Haridas S."/>
            <person name="Albert R."/>
            <person name="Binder M."/>
            <person name="Bloem J."/>
            <person name="Labutti K."/>
            <person name="Salamov A."/>
            <person name="Andreopoulos B."/>
            <person name="Baker S."/>
            <person name="Barry K."/>
            <person name="Bills G."/>
            <person name="Bluhm B."/>
            <person name="Cannon C."/>
            <person name="Castanera R."/>
            <person name="Culley D."/>
            <person name="Daum C."/>
            <person name="Ezra D."/>
            <person name="Gonzalez J."/>
            <person name="Henrissat B."/>
            <person name="Kuo A."/>
            <person name="Liang C."/>
            <person name="Lipzen A."/>
            <person name="Lutzoni F."/>
            <person name="Magnuson J."/>
            <person name="Mondo S."/>
            <person name="Nolan M."/>
            <person name="Ohm R."/>
            <person name="Pangilinan J."/>
            <person name="Park H.-J."/>
            <person name="Ramirez L."/>
            <person name="Alfaro M."/>
            <person name="Sun H."/>
            <person name="Tritt A."/>
            <person name="Yoshinaga Y."/>
            <person name="Zwiers L.-H."/>
            <person name="Turgeon B."/>
            <person name="Goodwin S."/>
            <person name="Spatafora J."/>
            <person name="Crous P."/>
            <person name="Grigoriev I."/>
        </authorList>
    </citation>
    <scope>NUCLEOTIDE SEQUENCE</scope>
    <source>
        <strain evidence="2">CBS 113979</strain>
    </source>
</reference>
<feature type="region of interest" description="Disordered" evidence="1">
    <location>
        <begin position="325"/>
        <end position="576"/>
    </location>
</feature>
<dbReference type="Proteomes" id="UP000800041">
    <property type="component" value="Unassembled WGS sequence"/>
</dbReference>
<feature type="compositionally biased region" description="Basic and acidic residues" evidence="1">
    <location>
        <begin position="340"/>
        <end position="350"/>
    </location>
</feature>
<evidence type="ECO:0000313" key="2">
    <source>
        <dbReference type="EMBL" id="KAF1985902.1"/>
    </source>
</evidence>
<dbReference type="OrthoDB" id="349045at2759"/>
<feature type="region of interest" description="Disordered" evidence="1">
    <location>
        <begin position="1"/>
        <end position="59"/>
    </location>
</feature>
<protein>
    <recommendedName>
        <fullName evidence="4">WHIM1 domain-containing protein</fullName>
    </recommendedName>
</protein>
<gene>
    <name evidence="2" type="ORF">K402DRAFT_356303</name>
</gene>
<organism evidence="2 3">
    <name type="scientific">Aulographum hederae CBS 113979</name>
    <dbReference type="NCBI Taxonomy" id="1176131"/>
    <lineage>
        <taxon>Eukaryota</taxon>
        <taxon>Fungi</taxon>
        <taxon>Dikarya</taxon>
        <taxon>Ascomycota</taxon>
        <taxon>Pezizomycotina</taxon>
        <taxon>Dothideomycetes</taxon>
        <taxon>Pleosporomycetidae</taxon>
        <taxon>Aulographales</taxon>
        <taxon>Aulographaceae</taxon>
    </lineage>
</organism>
<dbReference type="PANTHER" id="PTHR42107">
    <property type="entry name" value="YALI0D24453P"/>
    <property type="match status" value="1"/>
</dbReference>
<sequence length="616" mass="67641">MSMSDSSSLSSAPSSDDEMPDFPPNLDGTSTPRPASSPATKVQSSPLKKRAASPPHEEVFADDPDIAVLVMFRSRFSEAFPPKLSHFGPQDIERGLEENPPSSQMESFLCALLGLVLNRKKPVERGHYGRALEDAVLSHRSQWPRAWNKTNPLSGGQSFNTMGAKERLTLLKSLLLWSLHESDAISGIIKDSYKQNRHEDDLNQPLSVQAWGRDNDKRQFWLVEGQDDTSFRLYREGNRALKNIPWRSVAGSIEELREYGLNLSSESGQAPRRLGERILAAIPRFEATEEKRKRREYRLNRKAQFSRPDLGFSLYEGRTRGKRMRYTFSDEEDDGGYSDDSARPSKRTSDRATPADPSKPTVTASGRQVRSRMGGTYGESLLSGQAAGGESGMTSGYDERSNASREPSTADGRATRSGAAQPDANGLPKVKKHIEGYNSVDELDDEDEASSSGGEWDRDEDDIDDKMDDAEDEDDEPSEEDEDEEDGPKRSLVVTLKTKSDGSGKDIPSLDGTSDRKSSPAEQLSVSARPVNEQTPTMPSPTPNRLAIKLGSPIADSPSRVANGQPTPPVSQASSVITADQVKPPQMDEGVDTTAGFHQVHKQTPPNPLFAQMSST</sequence>
<feature type="compositionally biased region" description="Polar residues" evidence="1">
    <location>
        <begin position="27"/>
        <end position="46"/>
    </location>
</feature>
<evidence type="ECO:0000256" key="1">
    <source>
        <dbReference type="SAM" id="MobiDB-lite"/>
    </source>
</evidence>